<sequence length="80" mass="8140">MASYMVNGRTFGEAVAITTSDTESNAYGSIYVGGAGNVSVVTEGGQTVTFTAPPVGTILPIRTSKVRATLTTATLLVGLK</sequence>
<dbReference type="EMBL" id="LR796952">
    <property type="protein sequence ID" value="CAB4177558.1"/>
    <property type="molecule type" value="Genomic_DNA"/>
</dbReference>
<dbReference type="EMBL" id="LR798398">
    <property type="protein sequence ID" value="CAB5229362.1"/>
    <property type="molecule type" value="Genomic_DNA"/>
</dbReference>
<evidence type="ECO:0000313" key="1">
    <source>
        <dbReference type="EMBL" id="CAB4171550.1"/>
    </source>
</evidence>
<accession>A0A6J5S3X5</accession>
<name>A0A6J5S3X5_9CAUD</name>
<reference evidence="3" key="1">
    <citation type="submission" date="2020-05" db="EMBL/GenBank/DDBJ databases">
        <authorList>
            <person name="Chiriac C."/>
            <person name="Salcher M."/>
            <person name="Ghai R."/>
            <person name="Kavagutti S V."/>
        </authorList>
    </citation>
    <scope>NUCLEOTIDE SEQUENCE</scope>
</reference>
<dbReference type="EMBL" id="LR797317">
    <property type="protein sequence ID" value="CAB4202851.1"/>
    <property type="molecule type" value="Genomic_DNA"/>
</dbReference>
<evidence type="ECO:0000313" key="2">
    <source>
        <dbReference type="EMBL" id="CAB4177558.1"/>
    </source>
</evidence>
<protein>
    <submittedName>
        <fullName evidence="3">Uncharacterized protein</fullName>
    </submittedName>
</protein>
<proteinExistence type="predicted"/>
<organism evidence="3">
    <name type="scientific">uncultured Caudovirales phage</name>
    <dbReference type="NCBI Taxonomy" id="2100421"/>
    <lineage>
        <taxon>Viruses</taxon>
        <taxon>Duplodnaviria</taxon>
        <taxon>Heunggongvirae</taxon>
        <taxon>Uroviricota</taxon>
        <taxon>Caudoviricetes</taxon>
        <taxon>Peduoviridae</taxon>
        <taxon>Maltschvirus</taxon>
        <taxon>Maltschvirus maltsch</taxon>
    </lineage>
</organism>
<evidence type="ECO:0000313" key="4">
    <source>
        <dbReference type="EMBL" id="CAB5229362.1"/>
    </source>
</evidence>
<evidence type="ECO:0000313" key="3">
    <source>
        <dbReference type="EMBL" id="CAB4202851.1"/>
    </source>
</evidence>
<dbReference type="EMBL" id="LR796869">
    <property type="protein sequence ID" value="CAB4171550.1"/>
    <property type="molecule type" value="Genomic_DNA"/>
</dbReference>
<gene>
    <name evidence="2" type="ORF">UFOVP1014_13</name>
    <name evidence="3" type="ORF">UFOVP1368_41</name>
    <name evidence="4" type="ORF">UFOVP1552_48</name>
    <name evidence="1" type="ORF">UFOVP933_2</name>
</gene>